<protein>
    <submittedName>
        <fullName evidence="1">Uncharacterized protein</fullName>
    </submittedName>
</protein>
<keyword evidence="2" id="KW-1185">Reference proteome</keyword>
<evidence type="ECO:0000313" key="2">
    <source>
        <dbReference type="Proteomes" id="UP001152024"/>
    </source>
</evidence>
<reference evidence="1" key="1">
    <citation type="submission" date="2022-09" db="EMBL/GenBank/DDBJ databases">
        <title>Fusarium specimens isolated from Avocado Roots.</title>
        <authorList>
            <person name="Stajich J."/>
            <person name="Roper C."/>
            <person name="Heimlech-Rivalta G."/>
        </authorList>
    </citation>
    <scope>NUCLEOTIDE SEQUENCE</scope>
    <source>
        <strain evidence="1">CF00095</strain>
    </source>
</reference>
<gene>
    <name evidence="1" type="ORF">NW768_007707</name>
</gene>
<comment type="caution">
    <text evidence="1">The sequence shown here is derived from an EMBL/GenBank/DDBJ whole genome shotgun (WGS) entry which is preliminary data.</text>
</comment>
<name>A0ABQ8R8A0_FUSEQ</name>
<dbReference type="Proteomes" id="UP001152024">
    <property type="component" value="Unassembled WGS sequence"/>
</dbReference>
<accession>A0ABQ8R8A0</accession>
<proteinExistence type="predicted"/>
<dbReference type="EMBL" id="JAOQBH010000011">
    <property type="protein sequence ID" value="KAJ4129172.1"/>
    <property type="molecule type" value="Genomic_DNA"/>
</dbReference>
<organism evidence="1 2">
    <name type="scientific">Fusarium equiseti</name>
    <name type="common">Fusarium scirpi</name>
    <dbReference type="NCBI Taxonomy" id="61235"/>
    <lineage>
        <taxon>Eukaryota</taxon>
        <taxon>Fungi</taxon>
        <taxon>Dikarya</taxon>
        <taxon>Ascomycota</taxon>
        <taxon>Pezizomycotina</taxon>
        <taxon>Sordariomycetes</taxon>
        <taxon>Hypocreomycetidae</taxon>
        <taxon>Hypocreales</taxon>
        <taxon>Nectriaceae</taxon>
        <taxon>Fusarium</taxon>
        <taxon>Fusarium incarnatum-equiseti species complex</taxon>
    </lineage>
</organism>
<evidence type="ECO:0000313" key="1">
    <source>
        <dbReference type="EMBL" id="KAJ4129172.1"/>
    </source>
</evidence>
<sequence length="638" mass="72151">MSQEDGRPPIQAVSARFRVATSPLRRLPLIESHPDGLLSRLGDKIGLAIYFRAQEVLKAFKLVDICDENDDYEYNYEFDISMRETKDLPETATPTIMITLEAFPTDREALHKATQKITEFARDVSNEPFVVEMIDQRLVYNVTYGPVKDRPNLLECWDMMRALVYECLEAHQATKGSMTSISLFRYGPRLCHGNNPVTIFITVDFNSQEVGWPDVIEDIEKCLSEHELPVLYIHIEHNIGFSPAPPSLLDPEGENARNRIGRGYIEGAYNKTVNLGEVIGPANFVMRDNWTEGYTGHGNLGCYVEVKTAAGSWEKYGLTNYHIVRGAFRGFNTTIVNKETVLVTPSAESSLLLADENGLPPGSHEALAMMESPPRSTHDYTLWMAQKELDRLNEALQRYQINAMGFLNADETYERVDGYKVDLIQEVEKKKSFFNFYQHAMGEIFAASGLSKRTSENGRLDWALIKVAEGRTGTNILPDRSAWERPVRRTFNAPFLTFGRQLKPPGDQPGYSESIGLENQVQCEEAFKYGTTTGPIRGNLHIFKTAVQFKEDQHVGNDPVSSEYLFQIKRDIRDEPFAGSIVYDKWGCVLGLLSRGLQPQRAEDFHVYVTPIEHVFRHIKGSSNGRIVDIRVAQDQSA</sequence>